<proteinExistence type="predicted"/>
<organism evidence="2 3">
    <name type="scientific">Vibrio nereis</name>
    <dbReference type="NCBI Taxonomy" id="693"/>
    <lineage>
        <taxon>Bacteria</taxon>
        <taxon>Pseudomonadati</taxon>
        <taxon>Pseudomonadota</taxon>
        <taxon>Gammaproteobacteria</taxon>
        <taxon>Vibrionales</taxon>
        <taxon>Vibrionaceae</taxon>
        <taxon>Vibrio</taxon>
    </lineage>
</organism>
<comment type="caution">
    <text evidence="2">The sequence shown here is derived from an EMBL/GenBank/DDBJ whole genome shotgun (WGS) entry which is preliminary data.</text>
</comment>
<keyword evidence="3" id="KW-1185">Reference proteome</keyword>
<keyword evidence="1" id="KW-0472">Membrane</keyword>
<feature type="transmembrane region" description="Helical" evidence="1">
    <location>
        <begin position="12"/>
        <end position="31"/>
    </location>
</feature>
<evidence type="ECO:0000256" key="1">
    <source>
        <dbReference type="SAM" id="Phobius"/>
    </source>
</evidence>
<gene>
    <name evidence="2" type="ORF">AKJ17_07115</name>
</gene>
<dbReference type="PATRIC" id="fig|693.5.peg.1455"/>
<accession>A0A0M0HRF3</accession>
<dbReference type="EMBL" id="LHPJ01000005">
    <property type="protein sequence ID" value="KOO04670.1"/>
    <property type="molecule type" value="Genomic_DNA"/>
</dbReference>
<dbReference type="RefSeq" id="WP_053395081.1">
    <property type="nucleotide sequence ID" value="NZ_LHPJ01000005.1"/>
</dbReference>
<sequence>MKTLSEVLKGFLWGTGFSIAVIVFGVVYSQLVEPSLGNVLQESEIDNKAVSYLESFNNIYSLTLEKVFVEGTDVRLAIVQQNLTDEPQYAREVLASAFDTNDKFIGNCVAENELFILQAKESAFIEATCSFVEEQVEQIDSFKLKVKAL</sequence>
<reference evidence="3" key="1">
    <citation type="submission" date="2015-08" db="EMBL/GenBank/DDBJ databases">
        <title>Vibrio galatheae sp. nov., a novel member of the Vibrionaceae family isolated from the Solomon Islands.</title>
        <authorList>
            <person name="Giubergia S."/>
            <person name="Machado H."/>
            <person name="Mateiu R.V."/>
            <person name="Gram L."/>
        </authorList>
    </citation>
    <scope>NUCLEOTIDE SEQUENCE [LARGE SCALE GENOMIC DNA]</scope>
    <source>
        <strain evidence="3">DSM 19584</strain>
    </source>
</reference>
<dbReference type="AlphaFoldDB" id="A0A0M0HRF3"/>
<keyword evidence="1" id="KW-0812">Transmembrane</keyword>
<name>A0A0M0HRF3_VIBNE</name>
<evidence type="ECO:0000313" key="3">
    <source>
        <dbReference type="Proteomes" id="UP000037515"/>
    </source>
</evidence>
<dbReference type="Proteomes" id="UP000037515">
    <property type="component" value="Unassembled WGS sequence"/>
</dbReference>
<keyword evidence="1" id="KW-1133">Transmembrane helix</keyword>
<protein>
    <submittedName>
        <fullName evidence="2">Metal ABC transporter ATPase</fullName>
    </submittedName>
</protein>
<dbReference type="OrthoDB" id="6306275at2"/>
<evidence type="ECO:0000313" key="2">
    <source>
        <dbReference type="EMBL" id="KOO04670.1"/>
    </source>
</evidence>
<dbReference type="STRING" id="693.AKJ17_07115"/>